<dbReference type="PANTHER" id="PTHR34819:SF3">
    <property type="entry name" value="CELL SURFACE PROTEIN"/>
    <property type="match status" value="1"/>
</dbReference>
<dbReference type="InterPro" id="IPR025667">
    <property type="entry name" value="SprB_repeat"/>
</dbReference>
<name>A0A923PP57_9BACT</name>
<feature type="non-terminal residue" evidence="3">
    <location>
        <position position="703"/>
    </location>
</feature>
<dbReference type="AlphaFoldDB" id="A0A923PP57"/>
<feature type="domain" description="DUF11" evidence="2">
    <location>
        <begin position="80"/>
        <end position="194"/>
    </location>
</feature>
<dbReference type="InterPro" id="IPR051172">
    <property type="entry name" value="Chlamydia_OmcB"/>
</dbReference>
<dbReference type="NCBIfam" id="TIGR01451">
    <property type="entry name" value="B_ant_repeat"/>
    <property type="match status" value="2"/>
</dbReference>
<dbReference type="Proteomes" id="UP000650081">
    <property type="component" value="Unassembled WGS sequence"/>
</dbReference>
<sequence length="703" mass="73314">GDVTDNGDGTFTLNSVLAQGASLTFNVSYTIDATFQGTSLTNVAEITEDDGDDEDSTPDNDVPTEDDQDDETITVDQTYDLALTKDLTSAGPYTQGSTVSYNITVTNQGSLDAATVVVEDRPQAGLTYAGLNSGDVTDNGDGTFTLNSVLAQGASLTFNVSYTIDATFQGTSLTNVAEITEDDGDDEDSTPDNDVPTEDDQDDETITVNQTFDLAIAKSLAPLQAPFTLSGANVNYRITVTNQGSINATNVEVMDDSPIGLNYLSANVTGTNVIANGGGSFTIPSLAQNESVSFTITYMTDANVGIGVVLTNQIEITDDADGTGNDVTDIDSSPESSYDNDDLGDNVADDDEDSVSITNIGINVEKVASESEICPGEPVTYTLTVRFRDNICAPGLELREISIEDMGSDGSMRMLMPNDANFIASSDPNGDGVLQCGEEFMWSYTLTHTETYTNTAVDMAEVWFIDPVQGDLFVGDAMFMDEVTVTVNPTPTTTIADTDPNGSISCNGFSDGSATVTPTSGSAPFTYAWSGGDLATRDEATVTGLSAGIKYYVTVTDNNGCAALDSIILVEPTPLMASVNNDVLLCFGDETGSLTVTPEGGTAPYTYLWGANAGAVTSQTAMNLPAGTYSVTVTDARGCTAVATGTVTQPEAGLMITEVITDVECNGDATGAINITVGGGTPDYTYLWSNGATTEDLTGLTAG</sequence>
<dbReference type="Pfam" id="PF01345">
    <property type="entry name" value="DUF11"/>
    <property type="match status" value="2"/>
</dbReference>
<feature type="region of interest" description="Disordered" evidence="1">
    <location>
        <begin position="180"/>
        <end position="202"/>
    </location>
</feature>
<evidence type="ECO:0000313" key="3">
    <source>
        <dbReference type="EMBL" id="MBC6996020.1"/>
    </source>
</evidence>
<dbReference type="InterPro" id="IPR047589">
    <property type="entry name" value="DUF11_rpt"/>
</dbReference>
<feature type="region of interest" description="Disordered" evidence="1">
    <location>
        <begin position="318"/>
        <end position="352"/>
    </location>
</feature>
<dbReference type="InterPro" id="IPR001434">
    <property type="entry name" value="OmcB-like_DUF11"/>
</dbReference>
<keyword evidence="4" id="KW-1185">Reference proteome</keyword>
<organism evidence="3 4">
    <name type="scientific">Neolewinella lacunae</name>
    <dbReference type="NCBI Taxonomy" id="1517758"/>
    <lineage>
        <taxon>Bacteria</taxon>
        <taxon>Pseudomonadati</taxon>
        <taxon>Bacteroidota</taxon>
        <taxon>Saprospiria</taxon>
        <taxon>Saprospirales</taxon>
        <taxon>Lewinellaceae</taxon>
        <taxon>Neolewinella</taxon>
    </lineage>
</organism>
<dbReference type="EMBL" id="JACSIT010000145">
    <property type="protein sequence ID" value="MBC6996020.1"/>
    <property type="molecule type" value="Genomic_DNA"/>
</dbReference>
<evidence type="ECO:0000259" key="2">
    <source>
        <dbReference type="Pfam" id="PF01345"/>
    </source>
</evidence>
<accession>A0A923PP57</accession>
<feature type="compositionally biased region" description="Acidic residues" evidence="1">
    <location>
        <begin position="338"/>
        <end position="352"/>
    </location>
</feature>
<proteinExistence type="predicted"/>
<evidence type="ECO:0000256" key="1">
    <source>
        <dbReference type="SAM" id="MobiDB-lite"/>
    </source>
</evidence>
<protein>
    <submittedName>
        <fullName evidence="3">DUF11 domain-containing protein</fullName>
    </submittedName>
</protein>
<feature type="domain" description="DUF11" evidence="2">
    <location>
        <begin position="213"/>
        <end position="321"/>
    </location>
</feature>
<dbReference type="InterPro" id="IPR013783">
    <property type="entry name" value="Ig-like_fold"/>
</dbReference>
<dbReference type="Gene3D" id="2.60.40.740">
    <property type="match status" value="1"/>
</dbReference>
<feature type="non-terminal residue" evidence="3">
    <location>
        <position position="1"/>
    </location>
</feature>
<reference evidence="3" key="1">
    <citation type="submission" date="2020-08" db="EMBL/GenBank/DDBJ databases">
        <title>Lewinella bacteria from marine environments.</title>
        <authorList>
            <person name="Zhong Y."/>
        </authorList>
    </citation>
    <scope>NUCLEOTIDE SEQUENCE</scope>
    <source>
        <strain evidence="3">KCTC 42187</strain>
    </source>
</reference>
<evidence type="ECO:0000313" key="4">
    <source>
        <dbReference type="Proteomes" id="UP000650081"/>
    </source>
</evidence>
<dbReference type="PANTHER" id="PTHR34819">
    <property type="entry name" value="LARGE CYSTEINE-RICH PERIPLASMIC PROTEIN OMCB"/>
    <property type="match status" value="1"/>
</dbReference>
<feature type="region of interest" description="Disordered" evidence="1">
    <location>
        <begin position="47"/>
        <end position="70"/>
    </location>
</feature>
<comment type="caution">
    <text evidence="3">The sequence shown here is derived from an EMBL/GenBank/DDBJ whole genome shotgun (WGS) entry which is preliminary data.</text>
</comment>
<dbReference type="Gene3D" id="2.60.40.10">
    <property type="entry name" value="Immunoglobulins"/>
    <property type="match status" value="2"/>
</dbReference>
<gene>
    <name evidence="3" type="ORF">H9S92_17760</name>
</gene>
<dbReference type="Pfam" id="PF13573">
    <property type="entry name" value="SprB"/>
    <property type="match status" value="3"/>
</dbReference>